<reference evidence="7" key="1">
    <citation type="journal article" date="2020" name="ISME J.">
        <title>Gammaproteobacteria mediating utilization of methyl-, sulfur- and petroleum organic compounds in deep ocean hydrothermal plumes.</title>
        <authorList>
            <person name="Zhou Z."/>
            <person name="Liu Y."/>
            <person name="Pan J."/>
            <person name="Cron B.R."/>
            <person name="Toner B.M."/>
            <person name="Anantharaman K."/>
            <person name="Breier J.A."/>
            <person name="Dick G.J."/>
            <person name="Li M."/>
        </authorList>
    </citation>
    <scope>NUCLEOTIDE SEQUENCE</scope>
    <source>
        <strain evidence="7">SZUA-1534</strain>
    </source>
</reference>
<comment type="caution">
    <text evidence="7">The sequence shown here is derived from an EMBL/GenBank/DDBJ whole genome shotgun (WGS) entry which is preliminary data.</text>
</comment>
<dbReference type="GO" id="GO:0016787">
    <property type="term" value="F:hydrolase activity"/>
    <property type="evidence" value="ECO:0007669"/>
    <property type="project" value="UniProtKB-KW"/>
</dbReference>
<dbReference type="InterPro" id="IPR050474">
    <property type="entry name" value="Hel308_SKI2-like"/>
</dbReference>
<dbReference type="Gene3D" id="1.10.3380.30">
    <property type="match status" value="1"/>
</dbReference>
<dbReference type="AlphaFoldDB" id="A0A833EBH2"/>
<dbReference type="PROSITE" id="PS51192">
    <property type="entry name" value="HELICASE_ATP_BIND_1"/>
    <property type="match status" value="1"/>
</dbReference>
<dbReference type="InterPro" id="IPR036388">
    <property type="entry name" value="WH-like_DNA-bd_sf"/>
</dbReference>
<dbReference type="GO" id="GO:0005524">
    <property type="term" value="F:ATP binding"/>
    <property type="evidence" value="ECO:0007669"/>
    <property type="project" value="UniProtKB-KW"/>
</dbReference>
<dbReference type="CDD" id="cd18795">
    <property type="entry name" value="SF2_C_Ski2"/>
    <property type="match status" value="1"/>
</dbReference>
<dbReference type="InterPro" id="IPR001650">
    <property type="entry name" value="Helicase_C-like"/>
</dbReference>
<feature type="domain" description="Helicase C-terminal" evidence="6">
    <location>
        <begin position="137"/>
        <end position="327"/>
    </location>
</feature>
<dbReference type="Pfam" id="PF21280">
    <property type="entry name" value="Helicase_dom4_arc"/>
    <property type="match status" value="1"/>
</dbReference>
<dbReference type="Proteomes" id="UP000623215">
    <property type="component" value="Unassembled WGS sequence"/>
</dbReference>
<name>A0A833EBH2_9EURY</name>
<feature type="non-terminal residue" evidence="7">
    <location>
        <position position="1"/>
    </location>
</feature>
<evidence type="ECO:0000259" key="5">
    <source>
        <dbReference type="PROSITE" id="PS51192"/>
    </source>
</evidence>
<dbReference type="Pfam" id="PF00271">
    <property type="entry name" value="Helicase_C"/>
    <property type="match status" value="1"/>
</dbReference>
<dbReference type="GO" id="GO:0003676">
    <property type="term" value="F:nucleic acid binding"/>
    <property type="evidence" value="ECO:0007669"/>
    <property type="project" value="InterPro"/>
</dbReference>
<dbReference type="Gene3D" id="3.40.50.300">
    <property type="entry name" value="P-loop containing nucleotide triphosphate hydrolases"/>
    <property type="match status" value="2"/>
</dbReference>
<accession>A0A833EBH2</accession>
<dbReference type="InterPro" id="IPR011545">
    <property type="entry name" value="DEAD/DEAH_box_helicase_dom"/>
</dbReference>
<dbReference type="InterPro" id="IPR048772">
    <property type="entry name" value="Hel308-like_dom4"/>
</dbReference>
<dbReference type="EMBL" id="DQVW01000108">
    <property type="protein sequence ID" value="HIQ32915.1"/>
    <property type="molecule type" value="Genomic_DNA"/>
</dbReference>
<dbReference type="PANTHER" id="PTHR47961:SF10">
    <property type="entry name" value="ATP-DEPENDENT DNA HELICASE HEL308"/>
    <property type="match status" value="1"/>
</dbReference>
<dbReference type="Gene3D" id="1.10.150.20">
    <property type="entry name" value="5' to 3' exonuclease, C-terminal subdomain"/>
    <property type="match status" value="1"/>
</dbReference>
<proteinExistence type="predicted"/>
<evidence type="ECO:0000313" key="7">
    <source>
        <dbReference type="EMBL" id="HIQ32915.1"/>
    </source>
</evidence>
<evidence type="ECO:0000256" key="1">
    <source>
        <dbReference type="ARBA" id="ARBA00022741"/>
    </source>
</evidence>
<dbReference type="SMART" id="SM00490">
    <property type="entry name" value="HELICc"/>
    <property type="match status" value="1"/>
</dbReference>
<sequence length="645" mass="74485">SIGDYDEEEDLEDYNIIITTAEKLDSLIRHRVRWIEDVSVAIIDEIHLIGNEERGGTLEVLITKLKSKYNVQIIGLSATIGNPEELAEWLDAELVIDTWRPVKLKKGIGYRDKILFVGEDGEVVEEYPLKTYNSRSELFNLVIDCVLDGGSLLIFCNSKRKAVEEAEKLDLRDYLSREELRELRRIKEEILSVFDRPTETCKTLAECIERGVAFHHAGLTYEQRRIVEEAFRRRIIKVICCTPTLSMGVNVPCRRAIVKDLKRFSKGRMVFIPKMEILQCIGRAGRPNLDPYGEGIIYVDGKVSAEEVKKYLVGPVEPIFSELSNPRILRSHILGLIALGDVRDRESLRNFIENTFYAYQYGNTAKILEDIEEVVRFLEFSGFISVEGGEGKYGVKILTLDGDGISIQGGEERYRITPLGRRVSELYIDPFSGRVIIEGLKRLNNILRRLGNRDPLDYTTFYILYLISKTSEMSPLPWVRSFERELLTYEALRRGIPVGEGDLKYVKNAMIFYDWIREVPEDKILERYGIEPGILRYRVEQAKWLIHATGELFKILKIENEIISQVLEELKIRIEYGADRELIDLLKIKYIGRARARMLYDAGIRSVQDIIDNYDKVRRILGDKIARKILKELKGEEDISLKLWE</sequence>
<evidence type="ECO:0000256" key="3">
    <source>
        <dbReference type="ARBA" id="ARBA00022806"/>
    </source>
</evidence>
<dbReference type="InterPro" id="IPR036390">
    <property type="entry name" value="WH_DNA-bd_sf"/>
</dbReference>
<protein>
    <submittedName>
        <fullName evidence="7">DEAD/DEAH box helicase</fullName>
    </submittedName>
</protein>
<dbReference type="Gene3D" id="1.10.10.10">
    <property type="entry name" value="Winged helix-like DNA-binding domain superfamily/Winged helix DNA-binding domain"/>
    <property type="match status" value="1"/>
</dbReference>
<dbReference type="Pfam" id="PF00270">
    <property type="entry name" value="DEAD"/>
    <property type="match status" value="1"/>
</dbReference>
<dbReference type="SUPFAM" id="SSF46785">
    <property type="entry name" value="Winged helix' DNA-binding domain"/>
    <property type="match status" value="1"/>
</dbReference>
<keyword evidence="2" id="KW-0378">Hydrolase</keyword>
<dbReference type="InterPro" id="IPR027417">
    <property type="entry name" value="P-loop_NTPase"/>
</dbReference>
<keyword evidence="1" id="KW-0547">Nucleotide-binding</keyword>
<dbReference type="SUPFAM" id="SSF158702">
    <property type="entry name" value="Sec63 N-terminal domain-like"/>
    <property type="match status" value="1"/>
</dbReference>
<dbReference type="Pfam" id="PF14520">
    <property type="entry name" value="HHH_5"/>
    <property type="match status" value="1"/>
</dbReference>
<organism evidence="7 8">
    <name type="scientific">Methanothermococcus okinawensis</name>
    <dbReference type="NCBI Taxonomy" id="155863"/>
    <lineage>
        <taxon>Archaea</taxon>
        <taxon>Methanobacteriati</taxon>
        <taxon>Methanobacteriota</taxon>
        <taxon>Methanomada group</taxon>
        <taxon>Methanococci</taxon>
        <taxon>Methanococcales</taxon>
        <taxon>Methanococcaceae</taxon>
        <taxon>Methanothermococcus</taxon>
    </lineage>
</organism>
<dbReference type="PANTHER" id="PTHR47961">
    <property type="entry name" value="DNA POLYMERASE THETA, PUTATIVE (AFU_ORTHOLOGUE AFUA_1G05260)-RELATED"/>
    <property type="match status" value="1"/>
</dbReference>
<feature type="domain" description="Helicase ATP-binding" evidence="5">
    <location>
        <begin position="1"/>
        <end position="98"/>
    </location>
</feature>
<keyword evidence="3 7" id="KW-0347">Helicase</keyword>
<evidence type="ECO:0000259" key="6">
    <source>
        <dbReference type="PROSITE" id="PS51194"/>
    </source>
</evidence>
<dbReference type="GO" id="GO:0004386">
    <property type="term" value="F:helicase activity"/>
    <property type="evidence" value="ECO:0007669"/>
    <property type="project" value="UniProtKB-KW"/>
</dbReference>
<keyword evidence="4" id="KW-0067">ATP-binding</keyword>
<dbReference type="GO" id="GO:0140097">
    <property type="term" value="F:catalytic activity, acting on DNA"/>
    <property type="evidence" value="ECO:0007669"/>
    <property type="project" value="UniProtKB-ARBA"/>
</dbReference>
<evidence type="ECO:0000313" key="8">
    <source>
        <dbReference type="Proteomes" id="UP000623215"/>
    </source>
</evidence>
<evidence type="ECO:0000256" key="4">
    <source>
        <dbReference type="ARBA" id="ARBA00022840"/>
    </source>
</evidence>
<gene>
    <name evidence="7" type="ORF">EYH55_05510</name>
</gene>
<dbReference type="InterPro" id="IPR014001">
    <property type="entry name" value="Helicase_ATP-bd"/>
</dbReference>
<dbReference type="PROSITE" id="PS51194">
    <property type="entry name" value="HELICASE_CTER"/>
    <property type="match status" value="1"/>
</dbReference>
<evidence type="ECO:0000256" key="2">
    <source>
        <dbReference type="ARBA" id="ARBA00022801"/>
    </source>
</evidence>
<dbReference type="SUPFAM" id="SSF52540">
    <property type="entry name" value="P-loop containing nucleoside triphosphate hydrolases"/>
    <property type="match status" value="2"/>
</dbReference>